<feature type="compositionally biased region" description="Basic and acidic residues" evidence="6">
    <location>
        <begin position="1"/>
        <end position="11"/>
    </location>
</feature>
<reference evidence="8 9" key="1">
    <citation type="journal article" date="2017" name="Int. J. Syst. Evol. Microbiol.">
        <title>Achromobacter aloeverae sp. nov., isolated from the root of Aloe vera (L.) Burm.f.</title>
        <authorList>
            <person name="Kuncharoen N."/>
            <person name="Muramatsu Y."/>
            <person name="Shibata C."/>
            <person name="Kamakura Y."/>
            <person name="Nakagawa Y."/>
            <person name="Tanasupawat S."/>
        </authorList>
    </citation>
    <scope>NUCLEOTIDE SEQUENCE [LARGE SCALE GENOMIC DNA]</scope>
    <source>
        <strain evidence="8 9">AVA-1</strain>
    </source>
</reference>
<dbReference type="InterPro" id="IPR051206">
    <property type="entry name" value="NAMLAA_amidase_2"/>
</dbReference>
<sequence length="369" mass="39463">MGADGDHRRLEVPSGAGPGQEAHPVPLSRPMMKDDAPNRAGSGRRAALSLLGALSLAGCARRWPAGLDVDTSISAVSQDSRVRFIVLHYTDGSEAASLRTLSRGDVSAHYLVSDEDTGAGRVRVYNLVPEARNAWHAGDSSWFGRTALNNASIGIEITNGGPIPGSGSLAPPRSATGQTTGGQPSLEQPSVSRSPPRESPFRQPSPGQPAGQPPSMEQPPAWQPPIWQPYTEAQIRAVILLVRDIAQRHGVRPENIVGHSDIAPQRKTDPGPLFPWRRLAQAGLGRWYDEAAAQAATRRYAIDGALPDASWFQDELARVGYDVPRTGAYDAATTRVIAAFQMHYRPARYDGVADAETAAILSVLPGETE</sequence>
<dbReference type="GO" id="GO:0008745">
    <property type="term" value="F:N-acetylmuramoyl-L-alanine amidase activity"/>
    <property type="evidence" value="ECO:0007669"/>
    <property type="project" value="UniProtKB-EC"/>
</dbReference>
<dbReference type="InterPro" id="IPR036505">
    <property type="entry name" value="Amidase/PGRP_sf"/>
</dbReference>
<evidence type="ECO:0000313" key="9">
    <source>
        <dbReference type="Proteomes" id="UP000290849"/>
    </source>
</evidence>
<feature type="compositionally biased region" description="Polar residues" evidence="6">
    <location>
        <begin position="175"/>
        <end position="188"/>
    </location>
</feature>
<dbReference type="InterPro" id="IPR002477">
    <property type="entry name" value="Peptidoglycan-bd-like"/>
</dbReference>
<keyword evidence="9" id="KW-1185">Reference proteome</keyword>
<dbReference type="SUPFAM" id="SSF47090">
    <property type="entry name" value="PGBD-like"/>
    <property type="match status" value="1"/>
</dbReference>
<dbReference type="CDD" id="cd06583">
    <property type="entry name" value="PGRP"/>
    <property type="match status" value="1"/>
</dbReference>
<dbReference type="PANTHER" id="PTHR30417:SF1">
    <property type="entry name" value="N-ACETYLMURAMOYL-L-ALANINE AMIDASE AMID"/>
    <property type="match status" value="1"/>
</dbReference>
<dbReference type="Gene3D" id="1.10.101.10">
    <property type="entry name" value="PGBD-like superfamily/PGBD"/>
    <property type="match status" value="1"/>
</dbReference>
<evidence type="ECO:0000256" key="2">
    <source>
        <dbReference type="ARBA" id="ARBA00007553"/>
    </source>
</evidence>
<dbReference type="GO" id="GO:0019867">
    <property type="term" value="C:outer membrane"/>
    <property type="evidence" value="ECO:0007669"/>
    <property type="project" value="TreeGrafter"/>
</dbReference>
<accession>A0A4Q1HQ45</accession>
<evidence type="ECO:0000256" key="6">
    <source>
        <dbReference type="SAM" id="MobiDB-lite"/>
    </source>
</evidence>
<gene>
    <name evidence="8" type="ORF">C7R54_05590</name>
</gene>
<proteinExistence type="inferred from homology"/>
<dbReference type="EC" id="3.5.1.28" evidence="3"/>
<organism evidence="8 9">
    <name type="scientific">Achromobacter aloeverae</name>
    <dbReference type="NCBI Taxonomy" id="1750518"/>
    <lineage>
        <taxon>Bacteria</taxon>
        <taxon>Pseudomonadati</taxon>
        <taxon>Pseudomonadota</taxon>
        <taxon>Betaproteobacteria</taxon>
        <taxon>Burkholderiales</taxon>
        <taxon>Alcaligenaceae</taxon>
        <taxon>Achromobacter</taxon>
    </lineage>
</organism>
<comment type="catalytic activity">
    <reaction evidence="1">
        <text>Hydrolyzes the link between N-acetylmuramoyl residues and L-amino acid residues in certain cell-wall glycopeptides.</text>
        <dbReference type="EC" id="3.5.1.28"/>
    </reaction>
</comment>
<feature type="compositionally biased region" description="Low complexity" evidence="6">
    <location>
        <begin position="201"/>
        <end position="220"/>
    </location>
</feature>
<dbReference type="InterPro" id="IPR036365">
    <property type="entry name" value="PGBD-like_sf"/>
</dbReference>
<name>A0A4Q1HQ45_9BURK</name>
<dbReference type="SUPFAM" id="SSF55846">
    <property type="entry name" value="N-acetylmuramoyl-L-alanine amidase-like"/>
    <property type="match status" value="1"/>
</dbReference>
<comment type="similarity">
    <text evidence="2">Belongs to the N-acetylmuramoyl-L-alanine amidase 2 family.</text>
</comment>
<feature type="region of interest" description="Disordered" evidence="6">
    <location>
        <begin position="1"/>
        <end position="42"/>
    </location>
</feature>
<evidence type="ECO:0000256" key="5">
    <source>
        <dbReference type="ARBA" id="ARBA00023316"/>
    </source>
</evidence>
<dbReference type="EMBL" id="PYAL01000001">
    <property type="protein sequence ID" value="RXN93178.1"/>
    <property type="molecule type" value="Genomic_DNA"/>
</dbReference>
<evidence type="ECO:0000256" key="1">
    <source>
        <dbReference type="ARBA" id="ARBA00001561"/>
    </source>
</evidence>
<evidence type="ECO:0000259" key="7">
    <source>
        <dbReference type="SMART" id="SM00644"/>
    </source>
</evidence>
<feature type="region of interest" description="Disordered" evidence="6">
    <location>
        <begin position="159"/>
        <end position="225"/>
    </location>
</feature>
<dbReference type="InterPro" id="IPR036366">
    <property type="entry name" value="PGBDSf"/>
</dbReference>
<keyword evidence="5" id="KW-0961">Cell wall biogenesis/degradation</keyword>
<evidence type="ECO:0000256" key="4">
    <source>
        <dbReference type="ARBA" id="ARBA00022801"/>
    </source>
</evidence>
<dbReference type="Proteomes" id="UP000290849">
    <property type="component" value="Unassembled WGS sequence"/>
</dbReference>
<evidence type="ECO:0000313" key="8">
    <source>
        <dbReference type="EMBL" id="RXN93178.1"/>
    </source>
</evidence>
<evidence type="ECO:0000256" key="3">
    <source>
        <dbReference type="ARBA" id="ARBA00011901"/>
    </source>
</evidence>
<dbReference type="GO" id="GO:0009253">
    <property type="term" value="P:peptidoglycan catabolic process"/>
    <property type="evidence" value="ECO:0007669"/>
    <property type="project" value="InterPro"/>
</dbReference>
<protein>
    <recommendedName>
        <fullName evidence="3">N-acetylmuramoyl-L-alanine amidase</fullName>
        <ecNumber evidence="3">3.5.1.28</ecNumber>
    </recommendedName>
</protein>
<dbReference type="GO" id="GO:0071555">
    <property type="term" value="P:cell wall organization"/>
    <property type="evidence" value="ECO:0007669"/>
    <property type="project" value="UniProtKB-KW"/>
</dbReference>
<dbReference type="GO" id="GO:0009254">
    <property type="term" value="P:peptidoglycan turnover"/>
    <property type="evidence" value="ECO:0007669"/>
    <property type="project" value="TreeGrafter"/>
</dbReference>
<comment type="caution">
    <text evidence="8">The sequence shown here is derived from an EMBL/GenBank/DDBJ whole genome shotgun (WGS) entry which is preliminary data.</text>
</comment>
<dbReference type="PANTHER" id="PTHR30417">
    <property type="entry name" value="N-ACETYLMURAMOYL-L-ALANINE AMIDASE AMID"/>
    <property type="match status" value="1"/>
</dbReference>
<keyword evidence="4" id="KW-0378">Hydrolase</keyword>
<dbReference type="InterPro" id="IPR002502">
    <property type="entry name" value="Amidase_domain"/>
</dbReference>
<dbReference type="AlphaFoldDB" id="A0A4Q1HQ45"/>
<dbReference type="Pfam" id="PF01510">
    <property type="entry name" value="Amidase_2"/>
    <property type="match status" value="1"/>
</dbReference>
<dbReference type="Pfam" id="PF01471">
    <property type="entry name" value="PG_binding_1"/>
    <property type="match status" value="1"/>
</dbReference>
<dbReference type="Gene3D" id="3.40.80.10">
    <property type="entry name" value="Peptidoglycan recognition protein-like"/>
    <property type="match status" value="1"/>
</dbReference>
<feature type="domain" description="N-acetylmuramoyl-L-alanine amidase" evidence="7">
    <location>
        <begin position="70"/>
        <end position="271"/>
    </location>
</feature>
<dbReference type="SMART" id="SM00644">
    <property type="entry name" value="Ami_2"/>
    <property type="match status" value="1"/>
</dbReference>